<evidence type="ECO:0000313" key="4">
    <source>
        <dbReference type="EMBL" id="MBM9509576.1"/>
    </source>
</evidence>
<feature type="domain" description="UPF0029" evidence="3">
    <location>
        <begin position="140"/>
        <end position="194"/>
    </location>
</feature>
<protein>
    <submittedName>
        <fullName evidence="4">YigZ family protein</fullName>
    </submittedName>
</protein>
<dbReference type="Pfam" id="PF01205">
    <property type="entry name" value="Impact_N"/>
    <property type="match status" value="1"/>
</dbReference>
<feature type="domain" description="Impact N-terminal" evidence="2">
    <location>
        <begin position="19"/>
        <end position="124"/>
    </location>
</feature>
<gene>
    <name evidence="4" type="ORF">ITX44_34500</name>
</gene>
<dbReference type="InterPro" id="IPR020568">
    <property type="entry name" value="Ribosomal_Su5_D2-typ_SF"/>
</dbReference>
<sequence>MVDRYLTVARAGVYESEIKRSRFRCALAPADSEEAAQEFIRTVRREHAAATHNCFAYVIGPDGRLHRASDDGEPGGTAGTPMLQVLLGREVRDTVAVVTRYYGGIQLGAGGLVRAYGGAVSAALDEIGTVERRRLALVTVTVDHQRAGRLENELRAAGHTVREVTYTDRVAIALGVPEDAVPAFRAWLADATSGAASCTVEGAAYVEV</sequence>
<name>A0ABS2U4A7_9ACTN</name>
<proteinExistence type="inferred from homology"/>
<dbReference type="PROSITE" id="PS00910">
    <property type="entry name" value="UPF0029"/>
    <property type="match status" value="1"/>
</dbReference>
<dbReference type="InterPro" id="IPR001498">
    <property type="entry name" value="Impact_N"/>
</dbReference>
<dbReference type="InterPro" id="IPR020569">
    <property type="entry name" value="UPF0029_Impact_CS"/>
</dbReference>
<dbReference type="Pfam" id="PF09186">
    <property type="entry name" value="DUF1949"/>
    <property type="match status" value="1"/>
</dbReference>
<dbReference type="PANTHER" id="PTHR16301:SF20">
    <property type="entry name" value="IMPACT FAMILY MEMBER YIGZ"/>
    <property type="match status" value="1"/>
</dbReference>
<dbReference type="InterPro" id="IPR023582">
    <property type="entry name" value="Impact"/>
</dbReference>
<dbReference type="InterPro" id="IPR015269">
    <property type="entry name" value="UPF0029_Impact_C"/>
</dbReference>
<evidence type="ECO:0000313" key="5">
    <source>
        <dbReference type="Proteomes" id="UP000749040"/>
    </source>
</evidence>
<evidence type="ECO:0000256" key="1">
    <source>
        <dbReference type="ARBA" id="ARBA00007665"/>
    </source>
</evidence>
<keyword evidence="5" id="KW-1185">Reference proteome</keyword>
<comment type="similarity">
    <text evidence="1">Belongs to the IMPACT family.</text>
</comment>
<dbReference type="EMBL" id="JADKYB010000026">
    <property type="protein sequence ID" value="MBM9509576.1"/>
    <property type="molecule type" value="Genomic_DNA"/>
</dbReference>
<dbReference type="Gene3D" id="3.30.70.240">
    <property type="match status" value="1"/>
</dbReference>
<dbReference type="Gene3D" id="3.30.230.30">
    <property type="entry name" value="Impact, N-terminal domain"/>
    <property type="match status" value="1"/>
</dbReference>
<dbReference type="SUPFAM" id="SSF54980">
    <property type="entry name" value="EF-G C-terminal domain-like"/>
    <property type="match status" value="1"/>
</dbReference>
<dbReference type="Proteomes" id="UP000749040">
    <property type="component" value="Unassembled WGS sequence"/>
</dbReference>
<dbReference type="InterPro" id="IPR036956">
    <property type="entry name" value="Impact_N_sf"/>
</dbReference>
<dbReference type="PANTHER" id="PTHR16301">
    <property type="entry name" value="IMPACT-RELATED"/>
    <property type="match status" value="1"/>
</dbReference>
<reference evidence="4 5" key="1">
    <citation type="submission" date="2021-01" db="EMBL/GenBank/DDBJ databases">
        <title>Streptomyces acididurans sp. nov., isolated from a peat swamp forest soil.</title>
        <authorList>
            <person name="Chantavorakit T."/>
            <person name="Duangmal K."/>
        </authorList>
    </citation>
    <scope>NUCLEOTIDE SEQUENCE [LARGE SCALE GENOMIC DNA]</scope>
    <source>
        <strain evidence="4 5">KK5PA1</strain>
    </source>
</reference>
<dbReference type="InterPro" id="IPR015796">
    <property type="entry name" value="Impact_YigZ-like"/>
</dbReference>
<evidence type="ECO:0000259" key="2">
    <source>
        <dbReference type="Pfam" id="PF01205"/>
    </source>
</evidence>
<comment type="caution">
    <text evidence="4">The sequence shown here is derived from an EMBL/GenBank/DDBJ whole genome shotgun (WGS) entry which is preliminary data.</text>
</comment>
<dbReference type="InterPro" id="IPR035647">
    <property type="entry name" value="EFG_III/V"/>
</dbReference>
<organism evidence="4 5">
    <name type="scientific">Actinacidiphila acididurans</name>
    <dbReference type="NCBI Taxonomy" id="2784346"/>
    <lineage>
        <taxon>Bacteria</taxon>
        <taxon>Bacillati</taxon>
        <taxon>Actinomycetota</taxon>
        <taxon>Actinomycetes</taxon>
        <taxon>Kitasatosporales</taxon>
        <taxon>Streptomycetaceae</taxon>
        <taxon>Actinacidiphila</taxon>
    </lineage>
</organism>
<accession>A0ABS2U4A7</accession>
<dbReference type="NCBIfam" id="TIGR00257">
    <property type="entry name" value="IMPACT_YIGZ"/>
    <property type="match status" value="1"/>
</dbReference>
<dbReference type="RefSeq" id="WP_205362831.1">
    <property type="nucleotide sequence ID" value="NZ_JADKYB010000026.1"/>
</dbReference>
<evidence type="ECO:0000259" key="3">
    <source>
        <dbReference type="Pfam" id="PF09186"/>
    </source>
</evidence>
<dbReference type="SUPFAM" id="SSF54211">
    <property type="entry name" value="Ribosomal protein S5 domain 2-like"/>
    <property type="match status" value="1"/>
</dbReference>